<name>A0A0F9R8B8_9ZZZZ</name>
<reference evidence="1" key="1">
    <citation type="journal article" date="2015" name="Nature">
        <title>Complex archaea that bridge the gap between prokaryotes and eukaryotes.</title>
        <authorList>
            <person name="Spang A."/>
            <person name="Saw J.H."/>
            <person name="Jorgensen S.L."/>
            <person name="Zaremba-Niedzwiedzka K."/>
            <person name="Martijn J."/>
            <person name="Lind A.E."/>
            <person name="van Eijk R."/>
            <person name="Schleper C."/>
            <person name="Guy L."/>
            <person name="Ettema T.J."/>
        </authorList>
    </citation>
    <scope>NUCLEOTIDE SEQUENCE</scope>
</reference>
<evidence type="ECO:0000313" key="1">
    <source>
        <dbReference type="EMBL" id="KKN21446.1"/>
    </source>
</evidence>
<organism evidence="1">
    <name type="scientific">marine sediment metagenome</name>
    <dbReference type="NCBI Taxonomy" id="412755"/>
    <lineage>
        <taxon>unclassified sequences</taxon>
        <taxon>metagenomes</taxon>
        <taxon>ecological metagenomes</taxon>
    </lineage>
</organism>
<accession>A0A0F9R8B8</accession>
<sequence>MIDPRLYCADCEASLGLPEEEAAFLEQVDAAGGRVTAIRCPGCASKYPDDDKTVPYDVAVKLLAVRQQTNELRGGKGDGQGSP</sequence>
<dbReference type="AlphaFoldDB" id="A0A0F9R8B8"/>
<protein>
    <submittedName>
        <fullName evidence="1">Uncharacterized protein</fullName>
    </submittedName>
</protein>
<proteinExistence type="predicted"/>
<comment type="caution">
    <text evidence="1">The sequence shown here is derived from an EMBL/GenBank/DDBJ whole genome shotgun (WGS) entry which is preliminary data.</text>
</comment>
<dbReference type="EMBL" id="LAZR01003147">
    <property type="protein sequence ID" value="KKN21446.1"/>
    <property type="molecule type" value="Genomic_DNA"/>
</dbReference>
<gene>
    <name evidence="1" type="ORF">LCGC14_0925320</name>
</gene>